<gene>
    <name evidence="1" type="primary">asp1</name>
    <name evidence="1" type="ORF">ESZ50_01620</name>
</gene>
<organism evidence="1 2">
    <name type="scientific">Weissella muntiaci</name>
    <dbReference type="NCBI Taxonomy" id="2508881"/>
    <lineage>
        <taxon>Bacteria</taxon>
        <taxon>Bacillati</taxon>
        <taxon>Bacillota</taxon>
        <taxon>Bacilli</taxon>
        <taxon>Lactobacillales</taxon>
        <taxon>Lactobacillaceae</taxon>
        <taxon>Weissella</taxon>
    </lineage>
</organism>
<name>A0A6C2C9E7_9LACO</name>
<protein>
    <submittedName>
        <fullName evidence="1">Accessory Sec system protein Asp1</fullName>
    </submittedName>
</protein>
<dbReference type="NCBIfam" id="TIGR03713">
    <property type="entry name" value="acc_sec_asp1"/>
    <property type="match status" value="1"/>
</dbReference>
<evidence type="ECO:0000313" key="2">
    <source>
        <dbReference type="Proteomes" id="UP000371977"/>
    </source>
</evidence>
<proteinExistence type="predicted"/>
<comment type="caution">
    <text evidence="1">The sequence shown here is derived from an EMBL/GenBank/DDBJ whole genome shotgun (WGS) entry which is preliminary data.</text>
</comment>
<reference evidence="1 2" key="1">
    <citation type="submission" date="2019-01" db="EMBL/GenBank/DDBJ databases">
        <title>Weissella sp. nov., a novel lactic acid bacterium isolated from animal feces.</title>
        <authorList>
            <person name="Wang L.-T."/>
        </authorList>
    </citation>
    <scope>NUCLEOTIDE SEQUENCE [LARGE SCALE GENOMIC DNA]</scope>
    <source>
        <strain evidence="1 2">8H-2</strain>
    </source>
</reference>
<dbReference type="RefSeq" id="WP_148621860.1">
    <property type="nucleotide sequence ID" value="NZ_SDGZ01000006.1"/>
</dbReference>
<dbReference type="GO" id="GO:0015031">
    <property type="term" value="P:protein transport"/>
    <property type="evidence" value="ECO:0007669"/>
    <property type="project" value="InterPro"/>
</dbReference>
<sequence length="503" mass="58220">MIYFIGDWLPEANDLNLDGIFTLIDTFDQSEIDYKIIIPKFIPFLRYAWNEHGFFDENHVVQIADYLRAFKTTMDLPMTAAGLDLANNVEKIYGNSGILLMKNGQSYGKIQFNKYGYVSEVQFFLNGRHKQVDFYSDHGFIYRTDYLDAEGNLTEAHIYSDQGRRMMHIRSEGINIDDNLNGVFEQETYQSFSDIYHEFLRHTLVDFDRRNDQVIVDASKVELVEMLAQVDMQLNIIYLLNDSTFNSLSDDRKKDLLAQGQVVVESRHVQRELAKFASGKTHLIPTFPTEINFGTSNTTVKQDIFWQMDQVDDDLVKRTFDYCLKQDTVSLSIEVGVLADVEHFEWLTDRYIVDNFGISFKDMNENLEIELLPKELLKRVGEANSLKNRIKVHFGLPENERLAIIKQARLYVDLTGRPNNYVHALVASTGLPLISTYQSQYLSNGRNGRLIQAGDDVIKAFEYYLEQDSHWNQALVESVSIIEANSITQLSNEWRKLLYEISK</sequence>
<accession>A0A6C2C9E7</accession>
<dbReference type="Pfam" id="PF16993">
    <property type="entry name" value="Asp1"/>
    <property type="match status" value="1"/>
</dbReference>
<dbReference type="Proteomes" id="UP000371977">
    <property type="component" value="Unassembled WGS sequence"/>
</dbReference>
<evidence type="ECO:0000313" key="1">
    <source>
        <dbReference type="EMBL" id="TYC50660.1"/>
    </source>
</evidence>
<dbReference type="InterPro" id="IPR022372">
    <property type="entry name" value="Accessory_SS_Asp1"/>
</dbReference>
<dbReference type="OrthoDB" id="9767875at2"/>
<dbReference type="AlphaFoldDB" id="A0A6C2C9E7"/>
<keyword evidence="2" id="KW-1185">Reference proteome</keyword>
<dbReference type="EMBL" id="SDGZ01000006">
    <property type="protein sequence ID" value="TYC50660.1"/>
    <property type="molecule type" value="Genomic_DNA"/>
</dbReference>